<protein>
    <submittedName>
        <fullName evidence="3">DUF222 domain-containing protein</fullName>
    </submittedName>
</protein>
<dbReference type="InterPro" id="IPR003615">
    <property type="entry name" value="HNH_nuc"/>
</dbReference>
<evidence type="ECO:0000256" key="1">
    <source>
        <dbReference type="SAM" id="MobiDB-lite"/>
    </source>
</evidence>
<evidence type="ECO:0000313" key="4">
    <source>
        <dbReference type="Proteomes" id="UP001232725"/>
    </source>
</evidence>
<proteinExistence type="predicted"/>
<evidence type="ECO:0000259" key="2">
    <source>
        <dbReference type="SMART" id="SM00507"/>
    </source>
</evidence>
<keyword evidence="4" id="KW-1185">Reference proteome</keyword>
<dbReference type="RefSeq" id="WP_305994812.1">
    <property type="nucleotide sequence ID" value="NZ_JAVALS010000001.1"/>
</dbReference>
<feature type="compositionally biased region" description="Polar residues" evidence="1">
    <location>
        <begin position="269"/>
        <end position="279"/>
    </location>
</feature>
<accession>A0ABT9IJK6</accession>
<dbReference type="CDD" id="cd00085">
    <property type="entry name" value="HNHc"/>
    <property type="match status" value="1"/>
</dbReference>
<dbReference type="Gene3D" id="1.10.30.50">
    <property type="match status" value="1"/>
</dbReference>
<feature type="compositionally biased region" description="Basic and acidic residues" evidence="1">
    <location>
        <begin position="374"/>
        <end position="386"/>
    </location>
</feature>
<dbReference type="SMART" id="SM00507">
    <property type="entry name" value="HNHc"/>
    <property type="match status" value="1"/>
</dbReference>
<dbReference type="InterPro" id="IPR003870">
    <property type="entry name" value="DUF222"/>
</dbReference>
<feature type="domain" description="HNH nuclease" evidence="2">
    <location>
        <begin position="450"/>
        <end position="502"/>
    </location>
</feature>
<gene>
    <name evidence="3" type="ORF">Q9R02_01200</name>
</gene>
<dbReference type="EMBL" id="JAVALS010000001">
    <property type="protein sequence ID" value="MDP5225771.1"/>
    <property type="molecule type" value="Genomic_DNA"/>
</dbReference>
<sequence>MEAAPVKELVGPGGVSGPEATVRACVDRLRPLADGSRHNPGSPADALRFARDVEELSRLVEQLQVVAAASVEEAWDREPDRASGHRNAADCLRGALRIGVSEARRRLALAASVLPSRSLTGQELPPEHPEVAGALADGVLASRTATGIGIALASVHGVAGAEARRAMEESLVSAARIHDPDFVRILTRRWVEGLDQDGDEPSEEELSRRQGAFIRKQVRGLHRLEIFATTAQFEQLLTVMNVQGNPRVREAGAAGPGPDGDDGGEALTTGDSYGESASTEAAGARPVCAGAAVTRVGSPWNAAAESAADEAAVADRRSRAQKLLDGLVGACGIALASGTLPQNGGLRPQVMVTIPYDQLFRDLTDLKDFGESRHLTDPGDVRDAGRVRTTAGAPDDGTGVPRTGTLMFTGPVNARTIRKIACDADLIPVVLGGEGQVLDIGRASRVFPPHVRKALVARDQGCAFPGCTLPAPWCEAHHVDYWSRGGSTGAGNGVLLCSHHHHLMHQEEWELRMCSGIPWFIPPPHLDPGRRPRRNHYFVQQSRAA</sequence>
<comment type="caution">
    <text evidence="3">The sequence shown here is derived from an EMBL/GenBank/DDBJ whole genome shotgun (WGS) entry which is preliminary data.</text>
</comment>
<dbReference type="Pfam" id="PF02720">
    <property type="entry name" value="DUF222"/>
    <property type="match status" value="2"/>
</dbReference>
<feature type="region of interest" description="Disordered" evidence="1">
    <location>
        <begin position="248"/>
        <end position="285"/>
    </location>
</feature>
<dbReference type="Proteomes" id="UP001232725">
    <property type="component" value="Unassembled WGS sequence"/>
</dbReference>
<reference evidence="3 4" key="1">
    <citation type="submission" date="2023-08" db="EMBL/GenBank/DDBJ databases">
        <title>Arthrobacter horti sp. nov., isolated from forest soil.</title>
        <authorList>
            <person name="Park M."/>
        </authorList>
    </citation>
    <scope>NUCLEOTIDE SEQUENCE [LARGE SCALE GENOMIC DNA]</scope>
    <source>
        <strain evidence="3 4">YJM1</strain>
    </source>
</reference>
<evidence type="ECO:0000313" key="3">
    <source>
        <dbReference type="EMBL" id="MDP5225771.1"/>
    </source>
</evidence>
<feature type="region of interest" description="Disordered" evidence="1">
    <location>
        <begin position="374"/>
        <end position="400"/>
    </location>
</feature>
<organism evidence="3 4">
    <name type="scientific">Arthrobacter horti</name>
    <dbReference type="NCBI Taxonomy" id="3068273"/>
    <lineage>
        <taxon>Bacteria</taxon>
        <taxon>Bacillati</taxon>
        <taxon>Actinomycetota</taxon>
        <taxon>Actinomycetes</taxon>
        <taxon>Micrococcales</taxon>
        <taxon>Micrococcaceae</taxon>
        <taxon>Arthrobacter</taxon>
    </lineage>
</organism>
<name>A0ABT9IJK6_9MICC</name>